<reference evidence="2" key="1">
    <citation type="journal article" date="2022" name="Mol. Ecol. Resour.">
        <title>The genomes of chicory, endive, great burdock and yacon provide insights into Asteraceae palaeo-polyploidization history and plant inulin production.</title>
        <authorList>
            <person name="Fan W."/>
            <person name="Wang S."/>
            <person name="Wang H."/>
            <person name="Wang A."/>
            <person name="Jiang F."/>
            <person name="Liu H."/>
            <person name="Zhao H."/>
            <person name="Xu D."/>
            <person name="Zhang Y."/>
        </authorList>
    </citation>
    <scope>NUCLEOTIDE SEQUENCE [LARGE SCALE GENOMIC DNA]</scope>
    <source>
        <strain evidence="2">cv. Yunnan</strain>
    </source>
</reference>
<evidence type="ECO:0000313" key="1">
    <source>
        <dbReference type="EMBL" id="KAI3756546.1"/>
    </source>
</evidence>
<sequence length="94" mass="10559">MNIFGCLLSDITILAIHDNGFLVLYVKLLLDKYSRCSKYASLVSVHSLLIGFLSGYYASHGFFLMKEVTVFASWKIVAAVIMITWGILVLLHML</sequence>
<name>A0ACB9ECV4_9ASTR</name>
<evidence type="ECO:0000313" key="2">
    <source>
        <dbReference type="Proteomes" id="UP001056120"/>
    </source>
</evidence>
<organism evidence="1 2">
    <name type="scientific">Smallanthus sonchifolius</name>
    <dbReference type="NCBI Taxonomy" id="185202"/>
    <lineage>
        <taxon>Eukaryota</taxon>
        <taxon>Viridiplantae</taxon>
        <taxon>Streptophyta</taxon>
        <taxon>Embryophyta</taxon>
        <taxon>Tracheophyta</taxon>
        <taxon>Spermatophyta</taxon>
        <taxon>Magnoliopsida</taxon>
        <taxon>eudicotyledons</taxon>
        <taxon>Gunneridae</taxon>
        <taxon>Pentapetalae</taxon>
        <taxon>asterids</taxon>
        <taxon>campanulids</taxon>
        <taxon>Asterales</taxon>
        <taxon>Asteraceae</taxon>
        <taxon>Asteroideae</taxon>
        <taxon>Heliantheae alliance</taxon>
        <taxon>Millerieae</taxon>
        <taxon>Smallanthus</taxon>
    </lineage>
</organism>
<keyword evidence="2" id="KW-1185">Reference proteome</keyword>
<reference evidence="1 2" key="2">
    <citation type="journal article" date="2022" name="Mol. Ecol. Resour.">
        <title>The genomes of chicory, endive, great burdock and yacon provide insights into Asteraceae paleo-polyploidization history and plant inulin production.</title>
        <authorList>
            <person name="Fan W."/>
            <person name="Wang S."/>
            <person name="Wang H."/>
            <person name="Wang A."/>
            <person name="Jiang F."/>
            <person name="Liu H."/>
            <person name="Zhao H."/>
            <person name="Xu D."/>
            <person name="Zhang Y."/>
        </authorList>
    </citation>
    <scope>NUCLEOTIDE SEQUENCE [LARGE SCALE GENOMIC DNA]</scope>
    <source>
        <strain evidence="2">cv. Yunnan</strain>
        <tissue evidence="1">Leaves</tissue>
    </source>
</reference>
<comment type="caution">
    <text evidence="1">The sequence shown here is derived from an EMBL/GenBank/DDBJ whole genome shotgun (WGS) entry which is preliminary data.</text>
</comment>
<accession>A0ACB9ECV4</accession>
<gene>
    <name evidence="1" type="ORF">L1987_56367</name>
</gene>
<dbReference type="Proteomes" id="UP001056120">
    <property type="component" value="Linkage Group LG18"/>
</dbReference>
<protein>
    <submittedName>
        <fullName evidence="1">Uncharacterized protein</fullName>
    </submittedName>
</protein>
<proteinExistence type="predicted"/>
<dbReference type="EMBL" id="CM042035">
    <property type="protein sequence ID" value="KAI3756546.1"/>
    <property type="molecule type" value="Genomic_DNA"/>
</dbReference>